<feature type="chain" id="PRO_5012447214" evidence="2">
    <location>
        <begin position="21"/>
        <end position="321"/>
    </location>
</feature>
<dbReference type="Proteomes" id="UP000216429">
    <property type="component" value="Unassembled WGS sequence"/>
</dbReference>
<dbReference type="InterPro" id="IPR005064">
    <property type="entry name" value="BUG"/>
</dbReference>
<dbReference type="CDD" id="cd13578">
    <property type="entry name" value="PBP2_Bug27"/>
    <property type="match status" value="1"/>
</dbReference>
<gene>
    <name evidence="3" type="ORF">CAL22_13930</name>
</gene>
<evidence type="ECO:0000313" key="4">
    <source>
        <dbReference type="Proteomes" id="UP000216429"/>
    </source>
</evidence>
<dbReference type="OrthoDB" id="8678477at2"/>
<dbReference type="PANTHER" id="PTHR42928:SF5">
    <property type="entry name" value="BLR1237 PROTEIN"/>
    <property type="match status" value="1"/>
</dbReference>
<reference evidence="4" key="1">
    <citation type="submission" date="2017-05" db="EMBL/GenBank/DDBJ databases">
        <title>Complete and WGS of Bordetella genogroups.</title>
        <authorList>
            <person name="Spilker T."/>
            <person name="Lipuma J."/>
        </authorList>
    </citation>
    <scope>NUCLEOTIDE SEQUENCE [LARGE SCALE GENOMIC DNA]</scope>
    <source>
        <strain evidence="4">AU6712</strain>
    </source>
</reference>
<dbReference type="Gene3D" id="3.40.190.10">
    <property type="entry name" value="Periplasmic binding protein-like II"/>
    <property type="match status" value="1"/>
</dbReference>
<evidence type="ECO:0000256" key="1">
    <source>
        <dbReference type="ARBA" id="ARBA00006987"/>
    </source>
</evidence>
<name>A0A261VA54_9BORD</name>
<evidence type="ECO:0000313" key="3">
    <source>
        <dbReference type="EMBL" id="OZI70989.1"/>
    </source>
</evidence>
<dbReference type="EMBL" id="NEVU01000003">
    <property type="protein sequence ID" value="OZI70989.1"/>
    <property type="molecule type" value="Genomic_DNA"/>
</dbReference>
<organism evidence="3 4">
    <name type="scientific">Bordetella genomosp. 12</name>
    <dbReference type="NCBI Taxonomy" id="463035"/>
    <lineage>
        <taxon>Bacteria</taxon>
        <taxon>Pseudomonadati</taxon>
        <taxon>Pseudomonadota</taxon>
        <taxon>Betaproteobacteria</taxon>
        <taxon>Burkholderiales</taxon>
        <taxon>Alcaligenaceae</taxon>
        <taxon>Bordetella</taxon>
    </lineage>
</organism>
<sequence>MKFSLFSGLLAFALGAQCVAAPSTSSFPEKPITVVVPFAAGSPTDAVARVLSDSLSKRLGQPLIVQNRPGATGMIGSEYVARSQPDGYTLLFGTNTTQVANKYFFKSISYDGLKDFAPVAIVGGVPHALVVNPSVPVNSVADLIAYAKANPGKLSFPYANSTTRITGSTFRVMTHTDISEIPYKAYGQAVSELLGGQTQMMFIDFSTGLAYMTSGRLKPLAITPTRSDKLPGVPAMKEALPGFEIGNWNGLFAPKGTPPEIIEKLNREITGALEQPEVRKQIDSTGYELLPPMAPQAFGKYIAEESAHYGKLTQEAGIKPE</sequence>
<comment type="similarity">
    <text evidence="1">Belongs to the UPF0065 (bug) family.</text>
</comment>
<keyword evidence="2" id="KW-0732">Signal</keyword>
<dbReference type="SUPFAM" id="SSF53850">
    <property type="entry name" value="Periplasmic binding protein-like II"/>
    <property type="match status" value="1"/>
</dbReference>
<dbReference type="Gene3D" id="3.40.190.150">
    <property type="entry name" value="Bordetella uptake gene, domain 1"/>
    <property type="match status" value="1"/>
</dbReference>
<dbReference type="RefSeq" id="WP_094814237.1">
    <property type="nucleotide sequence ID" value="NZ_NEVU01000003.1"/>
</dbReference>
<protein>
    <submittedName>
        <fullName evidence="3">ABC transporter substrate-binding protein</fullName>
    </submittedName>
</protein>
<accession>A0A261VA54</accession>
<dbReference type="AlphaFoldDB" id="A0A261VA54"/>
<feature type="signal peptide" evidence="2">
    <location>
        <begin position="1"/>
        <end position="20"/>
    </location>
</feature>
<dbReference type="Pfam" id="PF03401">
    <property type="entry name" value="TctC"/>
    <property type="match status" value="1"/>
</dbReference>
<evidence type="ECO:0000256" key="2">
    <source>
        <dbReference type="SAM" id="SignalP"/>
    </source>
</evidence>
<keyword evidence="4" id="KW-1185">Reference proteome</keyword>
<proteinExistence type="inferred from homology"/>
<dbReference type="PIRSF" id="PIRSF017082">
    <property type="entry name" value="YflP"/>
    <property type="match status" value="1"/>
</dbReference>
<comment type="caution">
    <text evidence="3">The sequence shown here is derived from an EMBL/GenBank/DDBJ whole genome shotgun (WGS) entry which is preliminary data.</text>
</comment>
<dbReference type="PANTHER" id="PTHR42928">
    <property type="entry name" value="TRICARBOXYLATE-BINDING PROTEIN"/>
    <property type="match status" value="1"/>
</dbReference>
<dbReference type="InterPro" id="IPR042100">
    <property type="entry name" value="Bug_dom1"/>
</dbReference>